<accession>A0A9Q0LHC0</accession>
<dbReference type="Gene3D" id="2.130.10.10">
    <property type="entry name" value="YVTN repeat-like/Quinoprotein amine dehydrogenase"/>
    <property type="match status" value="1"/>
</dbReference>
<protein>
    <submittedName>
        <fullName evidence="2">Protein nirf</fullName>
    </submittedName>
</protein>
<dbReference type="AlphaFoldDB" id="A0A9Q0LHC0"/>
<organism evidence="2 3">
    <name type="scientific">Anaeramoeba ignava</name>
    <name type="common">Anaerobic marine amoeba</name>
    <dbReference type="NCBI Taxonomy" id="1746090"/>
    <lineage>
        <taxon>Eukaryota</taxon>
        <taxon>Metamonada</taxon>
        <taxon>Anaeramoebidae</taxon>
        <taxon>Anaeramoeba</taxon>
    </lineage>
</organism>
<reference evidence="2" key="1">
    <citation type="submission" date="2022-10" db="EMBL/GenBank/DDBJ databases">
        <title>Novel sulphate-reducing endosymbionts in the free-living metamonad Anaeramoeba.</title>
        <authorList>
            <person name="Jerlstrom-Hultqvist J."/>
            <person name="Cepicka I."/>
            <person name="Gallot-Lavallee L."/>
            <person name="Salas-Leiva D."/>
            <person name="Curtis B.A."/>
            <person name="Zahonova K."/>
            <person name="Pipaliya S."/>
            <person name="Dacks J."/>
            <person name="Roger A.J."/>
        </authorList>
    </citation>
    <scope>NUCLEOTIDE SEQUENCE</scope>
    <source>
        <strain evidence="2">BMAN</strain>
    </source>
</reference>
<sequence length="693" mass="78946">MNTVLLFLVSISCFFLMVQSEFNFASSLNLPTGISNGYQTHLDEDAGFVYFIDAKENGDTFLFKYDIDTLDYLDYSKIEIEGCVIGAIDTVNKVIYVMTYFGSQLSKIDLNTMQIVANLTLSAPFYNSPQRMEIDVVNQKVYVGYNNPSSVYKVDLASFTEEAFLSLSNDKVTGSVIDVDNGILYAATDSNYGNNATIYKIDLSTFTQVDSLLVGFSGVAYLKCGVIDNTNQMMYFGTNQNPMNIVKINLADFTPIEVSATAQSDCRSAGIDETNGFAYFLTGRNISKLDLTIFAITDYLYFEHDYFYSMALDSSAQNAYMVSSSSNVYQLNLPALTEGNKSDSILYTSVEFMLIDETNQIGYIYFDNYGGIIVKIDLQSFSLVDHFIIGLSLYIYDGEIDNINGFMYLFLDNNSNFVIMKINLADFSINETVQIASGIEAYEFAFDSQTQILYVEYYNDTYGIDYLMKISCPDLQIIDSVDFGQMGVYGVYFDISRGYSYIWYEDFSAIGSEYFVYKVQLSNLGIIAQVDLTDYDIDECLLDKTDQLLYILYHDVDYYYFLRSIDLVNMQVMNNPLNTTYEDYYTFLIEPNDALLFLVMEYYNETSYEYEGKLLQIEASSNQLISDTLIDYDLFVYYEYGSDPSKNYGYLLDYHTTPITFYQISFTTPPPSSSQQILFSFLIFGIMMILGLF</sequence>
<dbReference type="EMBL" id="JAPDFW010000080">
    <property type="protein sequence ID" value="KAJ5072691.1"/>
    <property type="molecule type" value="Genomic_DNA"/>
</dbReference>
<feature type="signal peptide" evidence="1">
    <location>
        <begin position="1"/>
        <end position="20"/>
    </location>
</feature>
<keyword evidence="1" id="KW-0732">Signal</keyword>
<proteinExistence type="predicted"/>
<evidence type="ECO:0000313" key="2">
    <source>
        <dbReference type="EMBL" id="KAJ5072691.1"/>
    </source>
</evidence>
<dbReference type="SUPFAM" id="SSF50969">
    <property type="entry name" value="YVTN repeat-like/Quinoprotein amine dehydrogenase"/>
    <property type="match status" value="2"/>
</dbReference>
<name>A0A9Q0LHC0_ANAIG</name>
<keyword evidence="3" id="KW-1185">Reference proteome</keyword>
<feature type="chain" id="PRO_5040341801" evidence="1">
    <location>
        <begin position="21"/>
        <end position="693"/>
    </location>
</feature>
<gene>
    <name evidence="2" type="ORF">M0811_09388</name>
</gene>
<evidence type="ECO:0000313" key="3">
    <source>
        <dbReference type="Proteomes" id="UP001149090"/>
    </source>
</evidence>
<evidence type="ECO:0000256" key="1">
    <source>
        <dbReference type="SAM" id="SignalP"/>
    </source>
</evidence>
<dbReference type="InterPro" id="IPR015943">
    <property type="entry name" value="WD40/YVTN_repeat-like_dom_sf"/>
</dbReference>
<comment type="caution">
    <text evidence="2">The sequence shown here is derived from an EMBL/GenBank/DDBJ whole genome shotgun (WGS) entry which is preliminary data.</text>
</comment>
<dbReference type="Proteomes" id="UP001149090">
    <property type="component" value="Unassembled WGS sequence"/>
</dbReference>
<dbReference type="InterPro" id="IPR011044">
    <property type="entry name" value="Quino_amine_DH_bsu"/>
</dbReference>